<keyword evidence="7 11" id="KW-0256">Endoplasmic reticulum</keyword>
<keyword evidence="5 11" id="KW-0337">GPI-anchor biosynthesis</keyword>
<keyword evidence="13" id="KW-1185">Reference proteome</keyword>
<comment type="similarity">
    <text evidence="3 11">Belongs to the PIGX family.</text>
</comment>
<evidence type="ECO:0000313" key="12">
    <source>
        <dbReference type="EMBL" id="OWP04618.1"/>
    </source>
</evidence>
<comment type="caution">
    <text evidence="12">The sequence shown here is derived from an EMBL/GenBank/DDBJ whole genome shotgun (WGS) entry which is preliminary data.</text>
</comment>
<sequence length="517" mass="56748">MRQRVTFLQEPIDSIDPSKLTVTADSISTPELLAAREERVTFGLDELPQELYRVLKASHELHIRWVEEGVFETRAPLVARLSPGLHAFYTPLRNNETSELLCPLLKKMFGALDCISPEKSFTALPRDRFSHSAASQYYSPLPTLLDFTSYLTHKLCPSRSATSDFSCISRVQALLSASTLDLDFDTISHVVTLSVFFAPKTQALSLSKPSSFSPSRMEVGILSVEKALETEELSLGGFLTVLGESTKPAPTLFSFPARHHPLPSSQTFVSEFVQPTGLHPTLQLNITSSTPPLDDRACSLHAHLTLPRAIFLDRYQLSDPLFLASKNLSKLHYVTTPVDLEAPAYALTAWGSSVLLELSPPPQSPSSTSSPTGTEQWTSHIPLHLRYLAPASNSSGQSQLEFPYPVLFWACTAGEGTKFPINPFDRVNLGYDGLFGPRTLFFHLSPSALPSGDGRLVSRLSVPVLDLDQSSYVEGATAAGVLLGFAWVCWCLVKVWKDTGYGSGVDMKAASRDQKMK</sequence>
<evidence type="ECO:0000256" key="10">
    <source>
        <dbReference type="ARBA" id="ARBA00023180"/>
    </source>
</evidence>
<dbReference type="GO" id="GO:0005789">
    <property type="term" value="C:endoplasmic reticulum membrane"/>
    <property type="evidence" value="ECO:0007669"/>
    <property type="project" value="UniProtKB-SubCell"/>
</dbReference>
<evidence type="ECO:0000256" key="9">
    <source>
        <dbReference type="ARBA" id="ARBA00023136"/>
    </source>
</evidence>
<dbReference type="UniPathway" id="UPA00196"/>
<evidence type="ECO:0000313" key="13">
    <source>
        <dbReference type="Proteomes" id="UP000242519"/>
    </source>
</evidence>
<name>A0A218Z9F8_9HELO</name>
<keyword evidence="9" id="KW-0472">Membrane</keyword>
<dbReference type="PANTHER" id="PTHR28533">
    <property type="entry name" value="PROTEIN PBN1"/>
    <property type="match status" value="1"/>
</dbReference>
<proteinExistence type="inferred from homology"/>
<evidence type="ECO:0000256" key="5">
    <source>
        <dbReference type="ARBA" id="ARBA00022502"/>
    </source>
</evidence>
<dbReference type="OrthoDB" id="5546453at2759"/>
<dbReference type="EMBL" id="MZNU01000097">
    <property type="protein sequence ID" value="OWP04618.1"/>
    <property type="molecule type" value="Genomic_DNA"/>
</dbReference>
<evidence type="ECO:0000256" key="1">
    <source>
        <dbReference type="ARBA" id="ARBA00004643"/>
    </source>
</evidence>
<evidence type="ECO:0000256" key="8">
    <source>
        <dbReference type="ARBA" id="ARBA00022989"/>
    </source>
</evidence>
<evidence type="ECO:0000256" key="11">
    <source>
        <dbReference type="RuleBase" id="RU366056"/>
    </source>
</evidence>
<dbReference type="InParanoid" id="A0A218Z9F8"/>
<gene>
    <name evidence="12" type="ORF">B2J93_4432</name>
</gene>
<accession>A0A218Z9F8</accession>
<reference evidence="12 13" key="1">
    <citation type="submission" date="2017-04" db="EMBL/GenBank/DDBJ databases">
        <title>Draft genome sequence of Marssonina coronaria NL1: causal agent of apple blotch.</title>
        <authorList>
            <person name="Cheng Q."/>
        </authorList>
    </citation>
    <scope>NUCLEOTIDE SEQUENCE [LARGE SCALE GENOMIC DNA]</scope>
    <source>
        <strain evidence="12 13">NL1</strain>
    </source>
</reference>
<comment type="subcellular location">
    <subcellularLocation>
        <location evidence="11">Endoplasmic reticulum membrane</location>
        <topology evidence="11">Single-pass membrane protein</topology>
    </subcellularLocation>
    <subcellularLocation>
        <location evidence="1">Endoplasmic reticulum membrane</location>
        <topology evidence="1">Single-pass type III membrane protein</topology>
    </subcellularLocation>
</comment>
<keyword evidence="8" id="KW-1133">Transmembrane helix</keyword>
<evidence type="ECO:0000256" key="3">
    <source>
        <dbReference type="ARBA" id="ARBA00010345"/>
    </source>
</evidence>
<keyword evidence="6" id="KW-0812">Transmembrane</keyword>
<evidence type="ECO:0000256" key="2">
    <source>
        <dbReference type="ARBA" id="ARBA00004687"/>
    </source>
</evidence>
<organism evidence="12 13">
    <name type="scientific">Diplocarpon coronariae</name>
    <dbReference type="NCBI Taxonomy" id="2795749"/>
    <lineage>
        <taxon>Eukaryota</taxon>
        <taxon>Fungi</taxon>
        <taxon>Dikarya</taxon>
        <taxon>Ascomycota</taxon>
        <taxon>Pezizomycotina</taxon>
        <taxon>Leotiomycetes</taxon>
        <taxon>Helotiales</taxon>
        <taxon>Drepanopezizaceae</taxon>
        <taxon>Diplocarpon</taxon>
    </lineage>
</organism>
<dbReference type="InterPro" id="IPR013233">
    <property type="entry name" value="PIG-X/PBN1"/>
</dbReference>
<dbReference type="FunCoup" id="A0A218Z9F8">
    <property type="interactions" value="38"/>
</dbReference>
<dbReference type="GO" id="GO:0006506">
    <property type="term" value="P:GPI anchor biosynthetic process"/>
    <property type="evidence" value="ECO:0007669"/>
    <property type="project" value="UniProtKB-UniPathway"/>
</dbReference>
<dbReference type="Proteomes" id="UP000242519">
    <property type="component" value="Unassembled WGS sequence"/>
</dbReference>
<dbReference type="InterPro" id="IPR042322">
    <property type="entry name" value="Pbn1"/>
</dbReference>
<dbReference type="SMART" id="SM00780">
    <property type="entry name" value="PIG-X"/>
    <property type="match status" value="1"/>
</dbReference>
<dbReference type="PANTHER" id="PTHR28533:SF1">
    <property type="entry name" value="PROTEIN PBN1"/>
    <property type="match status" value="1"/>
</dbReference>
<dbReference type="GO" id="GO:0000030">
    <property type="term" value="F:mannosyltransferase activity"/>
    <property type="evidence" value="ECO:0007669"/>
    <property type="project" value="TreeGrafter"/>
</dbReference>
<comment type="function">
    <text evidence="11">Required for proper folding and/or the stability of a subset of proteins in the endoplasmic reticulum. Component of glycosylphosphatidylinositol-mannosyltransferase 1 which transfers the first of the 4 mannoses in the GPI-anchor precursors during GPI-anchor biosynthesis. Probably acts by stabilizing the mannosyltransferase GPI14.</text>
</comment>
<dbReference type="Pfam" id="PF08320">
    <property type="entry name" value="PIG-X"/>
    <property type="match status" value="1"/>
</dbReference>
<dbReference type="STRING" id="503106.A0A218Z9F8"/>
<dbReference type="AlphaFoldDB" id="A0A218Z9F8"/>
<evidence type="ECO:0000256" key="7">
    <source>
        <dbReference type="ARBA" id="ARBA00022824"/>
    </source>
</evidence>
<keyword evidence="10" id="KW-0325">Glycoprotein</keyword>
<evidence type="ECO:0000256" key="4">
    <source>
        <dbReference type="ARBA" id="ARBA00020410"/>
    </source>
</evidence>
<dbReference type="GO" id="GO:1990529">
    <property type="term" value="C:glycosylphosphatidylinositol-mannosyltransferase I complex"/>
    <property type="evidence" value="ECO:0007669"/>
    <property type="project" value="TreeGrafter"/>
</dbReference>
<protein>
    <recommendedName>
        <fullName evidence="4 11">Protein PBN1</fullName>
    </recommendedName>
</protein>
<evidence type="ECO:0000256" key="6">
    <source>
        <dbReference type="ARBA" id="ARBA00022692"/>
    </source>
</evidence>
<comment type="pathway">
    <text evidence="2 11">Glycolipid biosynthesis; glycosylphosphatidylinositol-anchor biosynthesis.</text>
</comment>